<dbReference type="STRING" id="1802223.A2358_02995"/>
<evidence type="ECO:0000259" key="14">
    <source>
        <dbReference type="PROSITE" id="PS51918"/>
    </source>
</evidence>
<proteinExistence type="predicted"/>
<keyword evidence="3" id="KW-0004">4Fe-4S</keyword>
<dbReference type="Pfam" id="PF04055">
    <property type="entry name" value="Radical_SAM"/>
    <property type="match status" value="1"/>
</dbReference>
<name>A0A1G2IVN6_9BACT</name>
<evidence type="ECO:0000259" key="13">
    <source>
        <dbReference type="PROSITE" id="PS51449"/>
    </source>
</evidence>
<dbReference type="FunFam" id="3.40.50.12160:FF:000003">
    <property type="entry name" value="CDK5 regulatory subunit-associated protein 1"/>
    <property type="match status" value="1"/>
</dbReference>
<evidence type="ECO:0000256" key="2">
    <source>
        <dbReference type="ARBA" id="ARBA00003234"/>
    </source>
</evidence>
<comment type="function">
    <text evidence="2">Catalyzes the methylthiolation of N6-(dimethylallyl)adenosine (i(6)A), leading to the formation of 2-methylthio-N6-(dimethylallyl)adenosine (ms(2)i(6)A) at position 37 in tRNAs that read codons beginning with uridine.</text>
</comment>
<gene>
    <name evidence="15" type="ORF">A2358_02995</name>
</gene>
<dbReference type="SFLD" id="SFLDG01061">
    <property type="entry name" value="methylthiotransferase"/>
    <property type="match status" value="1"/>
</dbReference>
<dbReference type="SMART" id="SM00729">
    <property type="entry name" value="Elp3"/>
    <property type="match status" value="1"/>
</dbReference>
<dbReference type="GO" id="GO:0051539">
    <property type="term" value="F:4 iron, 4 sulfur cluster binding"/>
    <property type="evidence" value="ECO:0007669"/>
    <property type="project" value="UniProtKB-KW"/>
</dbReference>
<dbReference type="Pfam" id="PF00919">
    <property type="entry name" value="UPF0004"/>
    <property type="match status" value="1"/>
</dbReference>
<reference evidence="15 16" key="1">
    <citation type="journal article" date="2016" name="Nat. Commun.">
        <title>Thousands of microbial genomes shed light on interconnected biogeochemical processes in an aquifer system.</title>
        <authorList>
            <person name="Anantharaman K."/>
            <person name="Brown C.T."/>
            <person name="Hug L.A."/>
            <person name="Sharon I."/>
            <person name="Castelle C.J."/>
            <person name="Probst A.J."/>
            <person name="Thomas B.C."/>
            <person name="Singh A."/>
            <person name="Wilkins M.J."/>
            <person name="Karaoz U."/>
            <person name="Brodie E.L."/>
            <person name="Williams K.H."/>
            <person name="Hubbard S.S."/>
            <person name="Banfield J.F."/>
        </authorList>
    </citation>
    <scope>NUCLEOTIDE SEQUENCE [LARGE SCALE GENOMIC DNA]</scope>
</reference>
<dbReference type="InterPro" id="IPR058240">
    <property type="entry name" value="rSAM_sf"/>
</dbReference>
<dbReference type="Gene3D" id="3.80.30.20">
    <property type="entry name" value="tm_1862 like domain"/>
    <property type="match status" value="1"/>
</dbReference>
<dbReference type="FunFam" id="3.80.30.20:FF:000001">
    <property type="entry name" value="tRNA-2-methylthio-N(6)-dimethylallyladenosine synthase 2"/>
    <property type="match status" value="1"/>
</dbReference>
<dbReference type="PROSITE" id="PS51449">
    <property type="entry name" value="MTTASE_N"/>
    <property type="match status" value="1"/>
</dbReference>
<keyword evidence="6" id="KW-0479">Metal-binding</keyword>
<evidence type="ECO:0000256" key="7">
    <source>
        <dbReference type="ARBA" id="ARBA00023004"/>
    </source>
</evidence>
<feature type="domain" description="Radical SAM core" evidence="14">
    <location>
        <begin position="136"/>
        <end position="366"/>
    </location>
</feature>
<evidence type="ECO:0000256" key="1">
    <source>
        <dbReference type="ARBA" id="ARBA00001966"/>
    </source>
</evidence>
<dbReference type="InterPro" id="IPR005839">
    <property type="entry name" value="Methylthiotransferase"/>
</dbReference>
<comment type="cofactor">
    <cofactor evidence="1">
        <name>[4Fe-4S] cluster</name>
        <dbReference type="ChEBI" id="CHEBI:49883"/>
    </cofactor>
</comment>
<dbReference type="EMBL" id="MHPJ01000015">
    <property type="protein sequence ID" value="OGZ78742.1"/>
    <property type="molecule type" value="Genomic_DNA"/>
</dbReference>
<evidence type="ECO:0000256" key="4">
    <source>
        <dbReference type="ARBA" id="ARBA00022679"/>
    </source>
</evidence>
<keyword evidence="5" id="KW-0949">S-adenosyl-L-methionine</keyword>
<evidence type="ECO:0000313" key="16">
    <source>
        <dbReference type="Proteomes" id="UP000178650"/>
    </source>
</evidence>
<evidence type="ECO:0000256" key="9">
    <source>
        <dbReference type="ARBA" id="ARBA00033765"/>
    </source>
</evidence>
<dbReference type="PROSITE" id="PS51918">
    <property type="entry name" value="RADICAL_SAM"/>
    <property type="match status" value="1"/>
</dbReference>
<dbReference type="Proteomes" id="UP000178650">
    <property type="component" value="Unassembled WGS sequence"/>
</dbReference>
<dbReference type="GO" id="GO:0005829">
    <property type="term" value="C:cytosol"/>
    <property type="evidence" value="ECO:0007669"/>
    <property type="project" value="TreeGrafter"/>
</dbReference>
<comment type="caution">
    <text evidence="15">The sequence shown here is derived from an EMBL/GenBank/DDBJ whole genome shotgun (WGS) entry which is preliminary data.</text>
</comment>
<dbReference type="InterPro" id="IPR038135">
    <property type="entry name" value="Methylthiotransferase_N_sf"/>
</dbReference>
<dbReference type="Gene3D" id="3.40.50.12160">
    <property type="entry name" value="Methylthiotransferase, N-terminal domain"/>
    <property type="match status" value="1"/>
</dbReference>
<dbReference type="InterPro" id="IPR013848">
    <property type="entry name" value="Methylthiotransferase_N"/>
</dbReference>
<dbReference type="PROSITE" id="PS01278">
    <property type="entry name" value="MTTASE_RADICAL"/>
    <property type="match status" value="1"/>
</dbReference>
<dbReference type="PANTHER" id="PTHR43020:SF2">
    <property type="entry name" value="MITOCHONDRIAL TRNA METHYLTHIOTRANSFERASE CDK5RAP1"/>
    <property type="match status" value="1"/>
</dbReference>
<dbReference type="EC" id="2.8.4.3" evidence="9"/>
<dbReference type="InterPro" id="IPR020612">
    <property type="entry name" value="Methylthiotransferase_CS"/>
</dbReference>
<accession>A0A1G2IVN6</accession>
<evidence type="ECO:0000256" key="10">
    <source>
        <dbReference type="ARBA" id="ARBA00068570"/>
    </source>
</evidence>
<organism evidence="15 16">
    <name type="scientific">Candidatus Staskawiczbacteria bacterium RIFOXYB1_FULL_37_44</name>
    <dbReference type="NCBI Taxonomy" id="1802223"/>
    <lineage>
        <taxon>Bacteria</taxon>
        <taxon>Candidatus Staskawicziibacteriota</taxon>
    </lineage>
</organism>
<feature type="domain" description="MTTase N-terminal" evidence="13">
    <location>
        <begin position="1"/>
        <end position="108"/>
    </location>
</feature>
<protein>
    <recommendedName>
        <fullName evidence="10">tRNA-2-methylthio-N(6)-dimethylallyladenosine synthase</fullName>
        <ecNumber evidence="9">2.8.4.3</ecNumber>
    </recommendedName>
    <alternativeName>
        <fullName evidence="12">(Dimethylallyl)adenosine tRNA methylthiotransferase MiaB</fullName>
    </alternativeName>
    <alternativeName>
        <fullName evidence="11">tRNA-i(6)A37 methylthiotransferase</fullName>
    </alternativeName>
</protein>
<dbReference type="SFLD" id="SFLDG01082">
    <property type="entry name" value="B12-binding_domain_containing"/>
    <property type="match status" value="1"/>
</dbReference>
<evidence type="ECO:0000256" key="6">
    <source>
        <dbReference type="ARBA" id="ARBA00022723"/>
    </source>
</evidence>
<dbReference type="GO" id="GO:0035597">
    <property type="term" value="F:tRNA-2-methylthio-N(6)-dimethylallyladenosine(37) synthase activity"/>
    <property type="evidence" value="ECO:0007669"/>
    <property type="project" value="UniProtKB-EC"/>
</dbReference>
<dbReference type="SUPFAM" id="SSF102114">
    <property type="entry name" value="Radical SAM enzymes"/>
    <property type="match status" value="1"/>
</dbReference>
<keyword evidence="4 15" id="KW-0808">Transferase</keyword>
<keyword evidence="7" id="KW-0408">Iron</keyword>
<keyword evidence="8" id="KW-0411">Iron-sulfur</keyword>
<dbReference type="NCBIfam" id="TIGR00089">
    <property type="entry name" value="MiaB/RimO family radical SAM methylthiotransferase"/>
    <property type="match status" value="1"/>
</dbReference>
<sequence>MKYYVVTYGCQMNLSDSERIAAVLGSMRYKPAEEISEADLIVINACSVRQPAIDRIYGLVEKLKKNKKEITTILAGCILKKDENKFSKIFDYVFNIKDLPNWPKILKKPAIHKIHDRENFAQLRNSNNYFDVTPKYSNKFSANVPIMTGCNNFCSYCVVPHTRGREISRPAKEVITEIKNLIKKGYKKIWLIGQNVNSYKDPSTGSGQAINFPKLLKMVNDISGEFVLNFTTSHPKDFSDELIETMVKCKKLSTDLNLPIQSGDDEVLKRMNRPYTVLQYKNLVKKIRKALPNIRLSTDIIVGFPGETKKQFNNTVKTLKEIGYGVAFINKYSPREGTAAAKMKDDVAWAEKKRREKILINLVNKK</sequence>
<dbReference type="CDD" id="cd01335">
    <property type="entry name" value="Radical_SAM"/>
    <property type="match status" value="1"/>
</dbReference>
<evidence type="ECO:0000313" key="15">
    <source>
        <dbReference type="EMBL" id="OGZ78742.1"/>
    </source>
</evidence>
<evidence type="ECO:0000256" key="3">
    <source>
        <dbReference type="ARBA" id="ARBA00022485"/>
    </source>
</evidence>
<dbReference type="AlphaFoldDB" id="A0A1G2IVN6"/>
<evidence type="ECO:0000256" key="12">
    <source>
        <dbReference type="ARBA" id="ARBA00081141"/>
    </source>
</evidence>
<dbReference type="GO" id="GO:0046872">
    <property type="term" value="F:metal ion binding"/>
    <property type="evidence" value="ECO:0007669"/>
    <property type="project" value="UniProtKB-KW"/>
</dbReference>
<evidence type="ECO:0000256" key="5">
    <source>
        <dbReference type="ARBA" id="ARBA00022691"/>
    </source>
</evidence>
<evidence type="ECO:0000256" key="8">
    <source>
        <dbReference type="ARBA" id="ARBA00023014"/>
    </source>
</evidence>
<dbReference type="InterPro" id="IPR006638">
    <property type="entry name" value="Elp3/MiaA/NifB-like_rSAM"/>
</dbReference>
<dbReference type="PANTHER" id="PTHR43020">
    <property type="entry name" value="CDK5 REGULATORY SUBUNIT-ASSOCIATED PROTEIN 1"/>
    <property type="match status" value="1"/>
</dbReference>
<dbReference type="NCBIfam" id="TIGR01574">
    <property type="entry name" value="miaB-methiolase"/>
    <property type="match status" value="1"/>
</dbReference>
<evidence type="ECO:0000256" key="11">
    <source>
        <dbReference type="ARBA" id="ARBA00080698"/>
    </source>
</evidence>
<dbReference type="InterPro" id="IPR023404">
    <property type="entry name" value="rSAM_horseshoe"/>
</dbReference>
<dbReference type="InterPro" id="IPR007197">
    <property type="entry name" value="rSAM"/>
</dbReference>
<dbReference type="SFLD" id="SFLDS00029">
    <property type="entry name" value="Radical_SAM"/>
    <property type="match status" value="1"/>
</dbReference>